<name>A0A940WD95_9ACTN</name>
<gene>
    <name evidence="1" type="ORF">JOL79_01350</name>
</gene>
<dbReference type="SUPFAM" id="SSF53850">
    <property type="entry name" value="Periplasmic binding protein-like II"/>
    <property type="match status" value="1"/>
</dbReference>
<comment type="caution">
    <text evidence="1">The sequence shown here is derived from an EMBL/GenBank/DDBJ whole genome shotgun (WGS) entry which is preliminary data.</text>
</comment>
<keyword evidence="2" id="KW-1185">Reference proteome</keyword>
<reference evidence="1" key="1">
    <citation type="submission" date="2021-02" db="EMBL/GenBank/DDBJ databases">
        <title>Draft genome sequence of Microbispora sp. RL4-1S isolated from rice leaves in Thailand.</title>
        <authorList>
            <person name="Muangham S."/>
            <person name="Duangmal K."/>
        </authorList>
    </citation>
    <scope>NUCLEOTIDE SEQUENCE</scope>
    <source>
        <strain evidence="1">RL4-1S</strain>
    </source>
</reference>
<dbReference type="Gene3D" id="3.40.190.10">
    <property type="entry name" value="Periplasmic binding protein-like II"/>
    <property type="match status" value="1"/>
</dbReference>
<evidence type="ECO:0008006" key="3">
    <source>
        <dbReference type="Google" id="ProtNLM"/>
    </source>
</evidence>
<dbReference type="Proteomes" id="UP000674234">
    <property type="component" value="Unassembled WGS sequence"/>
</dbReference>
<accession>A0A940WD95</accession>
<dbReference type="RefSeq" id="WP_210153737.1">
    <property type="nucleotide sequence ID" value="NZ_JAFCNB010000001.1"/>
</dbReference>
<proteinExistence type="predicted"/>
<organism evidence="1 2">
    <name type="scientific">Microbispora oryzae</name>
    <dbReference type="NCBI Taxonomy" id="2806554"/>
    <lineage>
        <taxon>Bacteria</taxon>
        <taxon>Bacillati</taxon>
        <taxon>Actinomycetota</taxon>
        <taxon>Actinomycetes</taxon>
        <taxon>Streptosporangiales</taxon>
        <taxon>Streptosporangiaceae</taxon>
        <taxon>Microbispora</taxon>
    </lineage>
</organism>
<dbReference type="EMBL" id="JAFCNB010000001">
    <property type="protein sequence ID" value="MBP2702443.1"/>
    <property type="molecule type" value="Genomic_DNA"/>
</dbReference>
<dbReference type="Gene3D" id="3.10.105.10">
    <property type="entry name" value="Dipeptide-binding Protein, Domain 3"/>
    <property type="match status" value="1"/>
</dbReference>
<sequence length="126" mass="13768">MPKPVKTLAEFTRAQAGGRLPGLFRAGWSLDFPYVENALGHYASGALFNFSVYRAPKFDALLKSADRQVSASGATRLYQRAESLLVQDLPAIPLWFTREMAGYSSRIASAKLTPSGWLDASSVRIA</sequence>
<evidence type="ECO:0000313" key="1">
    <source>
        <dbReference type="EMBL" id="MBP2702443.1"/>
    </source>
</evidence>
<protein>
    <recommendedName>
        <fullName evidence="3">Solute-binding protein family 5 domain-containing protein</fullName>
    </recommendedName>
</protein>
<evidence type="ECO:0000313" key="2">
    <source>
        <dbReference type="Proteomes" id="UP000674234"/>
    </source>
</evidence>
<dbReference type="AlphaFoldDB" id="A0A940WD95"/>